<evidence type="ECO:0000313" key="6">
    <source>
        <dbReference type="Proteomes" id="UP000295008"/>
    </source>
</evidence>
<dbReference type="CDD" id="cd01392">
    <property type="entry name" value="HTH_LacI"/>
    <property type="match status" value="1"/>
</dbReference>
<evidence type="ECO:0000259" key="4">
    <source>
        <dbReference type="PROSITE" id="PS50932"/>
    </source>
</evidence>
<dbReference type="Pfam" id="PF00356">
    <property type="entry name" value="LacI"/>
    <property type="match status" value="1"/>
</dbReference>
<evidence type="ECO:0000256" key="2">
    <source>
        <dbReference type="ARBA" id="ARBA00023125"/>
    </source>
</evidence>
<dbReference type="InterPro" id="IPR046335">
    <property type="entry name" value="LacI/GalR-like_sensor"/>
</dbReference>
<keyword evidence="3" id="KW-0804">Transcription</keyword>
<dbReference type="SUPFAM" id="SSF53822">
    <property type="entry name" value="Periplasmic binding protein-like I"/>
    <property type="match status" value="1"/>
</dbReference>
<dbReference type="Pfam" id="PF13377">
    <property type="entry name" value="Peripla_BP_3"/>
    <property type="match status" value="1"/>
</dbReference>
<dbReference type="EMBL" id="SLUN01000040">
    <property type="protein sequence ID" value="TCL58810.1"/>
    <property type="molecule type" value="Genomic_DNA"/>
</dbReference>
<evidence type="ECO:0000256" key="3">
    <source>
        <dbReference type="ARBA" id="ARBA00023163"/>
    </source>
</evidence>
<gene>
    <name evidence="5" type="ORF">EDC14_104024</name>
</gene>
<dbReference type="SUPFAM" id="SSF47413">
    <property type="entry name" value="lambda repressor-like DNA-binding domains"/>
    <property type="match status" value="1"/>
</dbReference>
<dbReference type="GO" id="GO:0003700">
    <property type="term" value="F:DNA-binding transcription factor activity"/>
    <property type="evidence" value="ECO:0007669"/>
    <property type="project" value="TreeGrafter"/>
</dbReference>
<sequence length="365" mass="40916">MTTLKDIATHLNISIATVSRVLNNKAGLIGITDETKQKVLEAAKLLNYQPDLSARNLRLGRSLRAILFIYTYPEKDKYGTAENMFFPHPFFSHLLHGVQLGVQKKGYYVSYLSATEQTIESLSKLFDNEINGVISWGQLPGNIRALIRDKRLPLVGIEPYLAPEDIRPAIYVHNELLMSQALEHLVKLGHRRIGFISLKDEAGAELSQFKDRREAFLRLLPRFGLEPFSGQEMFGIVRPGVHEYTPGKVVARQWLETDVRQRPTAIITGNDLLAVGAIRTLRNAGLSIPGDLSIVGTDDIDWSEYNEPPLTTVRIPKEQMGELAVALLERLMRGKEVRRNSYFIKTGLIVRATTGPCREGGDGDQ</sequence>
<keyword evidence="1" id="KW-0805">Transcription regulation</keyword>
<dbReference type="SMART" id="SM00354">
    <property type="entry name" value="HTH_LACI"/>
    <property type="match status" value="1"/>
</dbReference>
<dbReference type="InterPro" id="IPR028082">
    <property type="entry name" value="Peripla_BP_I"/>
</dbReference>
<dbReference type="AlphaFoldDB" id="A0A4R1R0I9"/>
<organism evidence="5 6">
    <name type="scientific">Hydrogenispora ethanolica</name>
    <dbReference type="NCBI Taxonomy" id="1082276"/>
    <lineage>
        <taxon>Bacteria</taxon>
        <taxon>Bacillati</taxon>
        <taxon>Bacillota</taxon>
        <taxon>Hydrogenispora</taxon>
    </lineage>
</organism>
<reference evidence="5 6" key="1">
    <citation type="submission" date="2019-03" db="EMBL/GenBank/DDBJ databases">
        <title>Genomic Encyclopedia of Type Strains, Phase IV (KMG-IV): sequencing the most valuable type-strain genomes for metagenomic binning, comparative biology and taxonomic classification.</title>
        <authorList>
            <person name="Goeker M."/>
        </authorList>
    </citation>
    <scope>NUCLEOTIDE SEQUENCE [LARGE SCALE GENOMIC DNA]</scope>
    <source>
        <strain evidence="5 6">LX-B</strain>
    </source>
</reference>
<evidence type="ECO:0000313" key="5">
    <source>
        <dbReference type="EMBL" id="TCL58810.1"/>
    </source>
</evidence>
<dbReference type="PANTHER" id="PTHR30146">
    <property type="entry name" value="LACI-RELATED TRANSCRIPTIONAL REPRESSOR"/>
    <property type="match status" value="1"/>
</dbReference>
<dbReference type="InterPro" id="IPR010982">
    <property type="entry name" value="Lambda_DNA-bd_dom_sf"/>
</dbReference>
<evidence type="ECO:0000256" key="1">
    <source>
        <dbReference type="ARBA" id="ARBA00023015"/>
    </source>
</evidence>
<name>A0A4R1R0I9_HYDET</name>
<dbReference type="Proteomes" id="UP000295008">
    <property type="component" value="Unassembled WGS sequence"/>
</dbReference>
<dbReference type="Gene3D" id="3.40.50.2300">
    <property type="match status" value="2"/>
</dbReference>
<dbReference type="InterPro" id="IPR000843">
    <property type="entry name" value="HTH_LacI"/>
</dbReference>
<dbReference type="CDD" id="cd06267">
    <property type="entry name" value="PBP1_LacI_sugar_binding-like"/>
    <property type="match status" value="1"/>
</dbReference>
<dbReference type="Gene3D" id="1.10.260.40">
    <property type="entry name" value="lambda repressor-like DNA-binding domains"/>
    <property type="match status" value="1"/>
</dbReference>
<feature type="domain" description="HTH lacI-type" evidence="4">
    <location>
        <begin position="2"/>
        <end position="59"/>
    </location>
</feature>
<accession>A0A4R1R0I9</accession>
<dbReference type="GO" id="GO:0000976">
    <property type="term" value="F:transcription cis-regulatory region binding"/>
    <property type="evidence" value="ECO:0007669"/>
    <property type="project" value="TreeGrafter"/>
</dbReference>
<comment type="caution">
    <text evidence="5">The sequence shown here is derived from an EMBL/GenBank/DDBJ whole genome shotgun (WGS) entry which is preliminary data.</text>
</comment>
<protein>
    <submittedName>
        <fullName evidence="5">LacI family transcriptional regulator/LacI family repressor for deo operon, udp, cdd, tsx, nupC, and nupG</fullName>
    </submittedName>
</protein>
<keyword evidence="2" id="KW-0238">DNA-binding</keyword>
<proteinExistence type="predicted"/>
<keyword evidence="6" id="KW-1185">Reference proteome</keyword>
<dbReference type="PROSITE" id="PS50932">
    <property type="entry name" value="HTH_LACI_2"/>
    <property type="match status" value="1"/>
</dbReference>
<dbReference type="RefSeq" id="WP_165908238.1">
    <property type="nucleotide sequence ID" value="NZ_SLUN01000040.1"/>
</dbReference>
<dbReference type="PANTHER" id="PTHR30146:SF109">
    <property type="entry name" value="HTH-TYPE TRANSCRIPTIONAL REGULATOR GALS"/>
    <property type="match status" value="1"/>
</dbReference>